<dbReference type="RefSeq" id="WP_125057892.1">
    <property type="nucleotide sequence ID" value="NZ_BHZD01000001.1"/>
</dbReference>
<dbReference type="InterPro" id="IPR002716">
    <property type="entry name" value="PIN_dom"/>
</dbReference>
<accession>A0A401WF04</accession>
<evidence type="ECO:0000256" key="4">
    <source>
        <dbReference type="ARBA" id="ARBA00022842"/>
    </source>
</evidence>
<keyword evidence="1" id="KW-0540">Nuclease</keyword>
<keyword evidence="4" id="KW-0460">Magnesium</keyword>
<dbReference type="AlphaFoldDB" id="A0A401WF04"/>
<dbReference type="Pfam" id="PF01850">
    <property type="entry name" value="PIN"/>
    <property type="match status" value="1"/>
</dbReference>
<keyword evidence="2" id="KW-0479">Metal-binding</keyword>
<organism evidence="6 7">
    <name type="scientific">Streptomyces paromomycinus</name>
    <name type="common">Streptomyces rimosus subsp. paromomycinus</name>
    <dbReference type="NCBI Taxonomy" id="92743"/>
    <lineage>
        <taxon>Bacteria</taxon>
        <taxon>Bacillati</taxon>
        <taxon>Actinomycetota</taxon>
        <taxon>Actinomycetes</taxon>
        <taxon>Kitasatosporales</taxon>
        <taxon>Streptomycetaceae</taxon>
        <taxon>Streptomyces</taxon>
    </lineage>
</organism>
<name>A0A401WF04_STREY</name>
<dbReference type="GO" id="GO:0016787">
    <property type="term" value="F:hydrolase activity"/>
    <property type="evidence" value="ECO:0007669"/>
    <property type="project" value="UniProtKB-KW"/>
</dbReference>
<dbReference type="GO" id="GO:0046872">
    <property type="term" value="F:metal ion binding"/>
    <property type="evidence" value="ECO:0007669"/>
    <property type="project" value="UniProtKB-KW"/>
</dbReference>
<dbReference type="EMBL" id="BHZD01000001">
    <property type="protein sequence ID" value="GCD47871.1"/>
    <property type="molecule type" value="Genomic_DNA"/>
</dbReference>
<evidence type="ECO:0000259" key="5">
    <source>
        <dbReference type="Pfam" id="PF01850"/>
    </source>
</evidence>
<dbReference type="Gene3D" id="3.40.50.1010">
    <property type="entry name" value="5'-nuclease"/>
    <property type="match status" value="1"/>
</dbReference>
<reference evidence="6 7" key="1">
    <citation type="submission" date="2018-11" db="EMBL/GenBank/DDBJ databases">
        <title>Whole genome sequence of Streptomyces paromomycinus NBRC 15454(T).</title>
        <authorList>
            <person name="Komaki H."/>
            <person name="Tamura T."/>
        </authorList>
    </citation>
    <scope>NUCLEOTIDE SEQUENCE [LARGE SCALE GENOMIC DNA]</scope>
    <source>
        <strain evidence="6 7">NBRC 15454</strain>
    </source>
</reference>
<evidence type="ECO:0000256" key="2">
    <source>
        <dbReference type="ARBA" id="ARBA00022723"/>
    </source>
</evidence>
<comment type="caution">
    <text evidence="6">The sequence shown here is derived from an EMBL/GenBank/DDBJ whole genome shotgun (WGS) entry which is preliminary data.</text>
</comment>
<evidence type="ECO:0000313" key="7">
    <source>
        <dbReference type="Proteomes" id="UP000286746"/>
    </source>
</evidence>
<dbReference type="InterPro" id="IPR029060">
    <property type="entry name" value="PIN-like_dom_sf"/>
</dbReference>
<feature type="domain" description="PIN" evidence="5">
    <location>
        <begin position="12"/>
        <end position="92"/>
    </location>
</feature>
<evidence type="ECO:0000313" key="6">
    <source>
        <dbReference type="EMBL" id="GCD47871.1"/>
    </source>
</evidence>
<evidence type="ECO:0000256" key="3">
    <source>
        <dbReference type="ARBA" id="ARBA00022801"/>
    </source>
</evidence>
<dbReference type="SUPFAM" id="SSF88723">
    <property type="entry name" value="PIN domain-like"/>
    <property type="match status" value="1"/>
</dbReference>
<sequence>MTASPAFAVAGTSVLLAVFNARDRNHHAAREVLGLPRTLIISPLCLAELDYLLTRQAGERAALGAVRHLTALARLGRAQIADVDGELRLRLRLSPETASYRSAMTRRLLADTQALLANKQIHTGTLPQMAAGLGVTPAAIHAFLMP</sequence>
<gene>
    <name evidence="6" type="ORF">GKJPGBOP_07665</name>
</gene>
<dbReference type="Proteomes" id="UP000286746">
    <property type="component" value="Unassembled WGS sequence"/>
</dbReference>
<protein>
    <submittedName>
        <fullName evidence="6">Ribonuclease VapC26</fullName>
    </submittedName>
</protein>
<keyword evidence="7" id="KW-1185">Reference proteome</keyword>
<evidence type="ECO:0000256" key="1">
    <source>
        <dbReference type="ARBA" id="ARBA00022722"/>
    </source>
</evidence>
<dbReference type="GO" id="GO:0004518">
    <property type="term" value="F:nuclease activity"/>
    <property type="evidence" value="ECO:0007669"/>
    <property type="project" value="UniProtKB-KW"/>
</dbReference>
<keyword evidence="3" id="KW-0378">Hydrolase</keyword>
<proteinExistence type="predicted"/>